<keyword evidence="5" id="KW-0812">Transmembrane</keyword>
<dbReference type="Pfam" id="PF25490">
    <property type="entry name" value="DUF7910"/>
    <property type="match status" value="1"/>
</dbReference>
<dbReference type="InterPro" id="IPR001547">
    <property type="entry name" value="Glyco_hydro_5"/>
</dbReference>
<dbReference type="GO" id="GO:0051015">
    <property type="term" value="F:actin filament binding"/>
    <property type="evidence" value="ECO:0007669"/>
    <property type="project" value="InterPro"/>
</dbReference>
<accession>A0A6P5FAC0</accession>
<dbReference type="InterPro" id="IPR057232">
    <property type="entry name" value="DUF7910"/>
</dbReference>
<protein>
    <submittedName>
        <fullName evidence="9">Probable glucan 1,3-beta-glucosidase A isoform X1</fullName>
    </submittedName>
</protein>
<evidence type="ECO:0000259" key="6">
    <source>
        <dbReference type="Pfam" id="PF00150"/>
    </source>
</evidence>
<dbReference type="Gene3D" id="2.80.10.50">
    <property type="match status" value="1"/>
</dbReference>
<feature type="domain" description="Glycoside hydrolase family 5" evidence="6">
    <location>
        <begin position="266"/>
        <end position="530"/>
    </location>
</feature>
<dbReference type="PROSITE" id="PS00659">
    <property type="entry name" value="GLYCOSYL_HYDROL_F5"/>
    <property type="match status" value="1"/>
</dbReference>
<organism evidence="8 9">
    <name type="scientific">Ananas comosus</name>
    <name type="common">Pineapple</name>
    <name type="synonym">Ananas ananas</name>
    <dbReference type="NCBI Taxonomy" id="4615"/>
    <lineage>
        <taxon>Eukaryota</taxon>
        <taxon>Viridiplantae</taxon>
        <taxon>Streptophyta</taxon>
        <taxon>Embryophyta</taxon>
        <taxon>Tracheophyta</taxon>
        <taxon>Spermatophyta</taxon>
        <taxon>Magnoliopsida</taxon>
        <taxon>Liliopsida</taxon>
        <taxon>Poales</taxon>
        <taxon>Bromeliaceae</taxon>
        <taxon>Bromelioideae</taxon>
        <taxon>Ananas</taxon>
    </lineage>
</organism>
<dbReference type="AlphaFoldDB" id="A0A6P5FAC0"/>
<evidence type="ECO:0000313" key="9">
    <source>
        <dbReference type="RefSeq" id="XP_020090240.1"/>
    </source>
</evidence>
<evidence type="ECO:0000256" key="4">
    <source>
        <dbReference type="RuleBase" id="RU361153"/>
    </source>
</evidence>
<dbReference type="PANTHER" id="PTHR10551">
    <property type="entry name" value="FASCIN"/>
    <property type="match status" value="1"/>
</dbReference>
<reference evidence="9" key="2">
    <citation type="submission" date="2025-08" db="UniProtKB">
        <authorList>
            <consortium name="RefSeq"/>
        </authorList>
    </citation>
    <scope>IDENTIFICATION</scope>
    <source>
        <tissue evidence="9">Leaf</tissue>
    </source>
</reference>
<evidence type="ECO:0000256" key="1">
    <source>
        <dbReference type="ARBA" id="ARBA00005641"/>
    </source>
</evidence>
<evidence type="ECO:0000256" key="2">
    <source>
        <dbReference type="ARBA" id="ARBA00022801"/>
    </source>
</evidence>
<feature type="transmembrane region" description="Helical" evidence="5">
    <location>
        <begin position="42"/>
        <end position="64"/>
    </location>
</feature>
<feature type="transmembrane region" description="Helical" evidence="5">
    <location>
        <begin position="12"/>
        <end position="30"/>
    </location>
</feature>
<dbReference type="Pfam" id="PF00150">
    <property type="entry name" value="Cellulase"/>
    <property type="match status" value="1"/>
</dbReference>
<feature type="transmembrane region" description="Helical" evidence="5">
    <location>
        <begin position="557"/>
        <end position="575"/>
    </location>
</feature>
<keyword evidence="3 4" id="KW-0326">Glycosidase</keyword>
<sequence length="577" mass="64341">MAFSPPPPRRLIMAWVSSVLMLCWFLFPFIPSSGEAHYSSFGSNFVCVCVCVYVCVVLILCSLWSCSVSGFLAHGFSKVRGVNLGGWLVVEGWIKPSLFDGIPNGDMLDGTQVQFKSVVLQKFVSAAGGGGSNVMVDRDIASSWETFKLWRVSDKEFQFRCLNGQFLTSNSGGDLITATADTPAMTETFYIERNNARVHIKLLTGGYVQATMDNLLTSNYQLEPGWDDNSATFEMIIVANTLHGDYQLANGYGYNQASDVLTRHRDSFITASDFDFLSKCGINTVRIPVGWWIAQDPYPPAPFVGGSLAALDRAFSWAQTYNLKCIIDLHAAPGSQNGNEHSASRDGSVDWPSPDYISQTLHVIDFLSARYANHPSLLGIELLNEPSAPAVPLDVLASFYRRGYEIVRNYSSTAYVIMCQRIGNTDPMELFQANIGVSNIVVDLHYYNLFDPFFNNFNALENIQFIFKSRAPQLQALNSLNGPLVFVGEWVNEWNVPNASQIQYQLFGRAQLDVYNNASFGWSYWTLKNDRVHWDFEWNIKNKYLSLGKSSVKRPNYLLVLALVCGAYLLILSGVTG</sequence>
<dbReference type="GO" id="GO:0000272">
    <property type="term" value="P:polysaccharide catabolic process"/>
    <property type="evidence" value="ECO:0007669"/>
    <property type="project" value="InterPro"/>
</dbReference>
<dbReference type="SUPFAM" id="SSF51445">
    <property type="entry name" value="(Trans)glycosidases"/>
    <property type="match status" value="1"/>
</dbReference>
<keyword evidence="5" id="KW-0472">Membrane</keyword>
<dbReference type="GO" id="GO:0004553">
    <property type="term" value="F:hydrolase activity, hydrolyzing O-glycosyl compounds"/>
    <property type="evidence" value="ECO:0007669"/>
    <property type="project" value="InterPro"/>
</dbReference>
<evidence type="ECO:0000313" key="8">
    <source>
        <dbReference type="Proteomes" id="UP000515123"/>
    </source>
</evidence>
<dbReference type="GO" id="GO:0051017">
    <property type="term" value="P:actin filament bundle assembly"/>
    <property type="evidence" value="ECO:0007669"/>
    <property type="project" value="TreeGrafter"/>
</dbReference>
<reference evidence="8" key="1">
    <citation type="journal article" date="2015" name="Nat. Genet.">
        <title>The pineapple genome and the evolution of CAM photosynthesis.</title>
        <authorList>
            <person name="Ming R."/>
            <person name="VanBuren R."/>
            <person name="Wai C.M."/>
            <person name="Tang H."/>
            <person name="Schatz M.C."/>
            <person name="Bowers J.E."/>
            <person name="Lyons E."/>
            <person name="Wang M.L."/>
            <person name="Chen J."/>
            <person name="Biggers E."/>
            <person name="Zhang J."/>
            <person name="Huang L."/>
            <person name="Zhang L."/>
            <person name="Miao W."/>
            <person name="Zhang J."/>
            <person name="Ye Z."/>
            <person name="Miao C."/>
            <person name="Lin Z."/>
            <person name="Wang H."/>
            <person name="Zhou H."/>
            <person name="Yim W.C."/>
            <person name="Priest H.D."/>
            <person name="Zheng C."/>
            <person name="Woodhouse M."/>
            <person name="Edger P.P."/>
            <person name="Guyot R."/>
            <person name="Guo H.B."/>
            <person name="Guo H."/>
            <person name="Zheng G."/>
            <person name="Singh R."/>
            <person name="Sharma A."/>
            <person name="Min X."/>
            <person name="Zheng Y."/>
            <person name="Lee H."/>
            <person name="Gurtowski J."/>
            <person name="Sedlazeck F.J."/>
            <person name="Harkess A."/>
            <person name="McKain M.R."/>
            <person name="Liao Z."/>
            <person name="Fang J."/>
            <person name="Liu J."/>
            <person name="Zhang X."/>
            <person name="Zhang Q."/>
            <person name="Hu W."/>
            <person name="Qin Y."/>
            <person name="Wang K."/>
            <person name="Chen L.Y."/>
            <person name="Shirley N."/>
            <person name="Lin Y.R."/>
            <person name="Liu L.Y."/>
            <person name="Hernandez A.G."/>
            <person name="Wright C.L."/>
            <person name="Bulone V."/>
            <person name="Tuskan G.A."/>
            <person name="Heath K."/>
            <person name="Zee F."/>
            <person name="Moore P.H."/>
            <person name="Sunkar R."/>
            <person name="Leebens-Mack J.H."/>
            <person name="Mockler T."/>
            <person name="Bennetzen J.L."/>
            <person name="Freeling M."/>
            <person name="Sankoff D."/>
            <person name="Paterson A.H."/>
            <person name="Zhu X."/>
            <person name="Yang X."/>
            <person name="Smith J.A."/>
            <person name="Cushman J.C."/>
            <person name="Paull R.E."/>
            <person name="Yu Q."/>
        </authorList>
    </citation>
    <scope>NUCLEOTIDE SEQUENCE [LARGE SCALE GENOMIC DNA]</scope>
    <source>
        <strain evidence="8">cv. F153</strain>
    </source>
</reference>
<gene>
    <name evidence="9" type="primary">LOC109711538</name>
</gene>
<dbReference type="Gene3D" id="3.20.20.80">
    <property type="entry name" value="Glycosidases"/>
    <property type="match status" value="2"/>
</dbReference>
<evidence type="ECO:0000259" key="7">
    <source>
        <dbReference type="Pfam" id="PF25490"/>
    </source>
</evidence>
<dbReference type="InterPro" id="IPR018087">
    <property type="entry name" value="Glyco_hydro_5_CS"/>
</dbReference>
<evidence type="ECO:0000256" key="5">
    <source>
        <dbReference type="SAM" id="Phobius"/>
    </source>
</evidence>
<dbReference type="InterPro" id="IPR008999">
    <property type="entry name" value="Actin-crosslinking"/>
</dbReference>
<dbReference type="Proteomes" id="UP000515123">
    <property type="component" value="Linkage group 6"/>
</dbReference>
<name>A0A6P5FAC0_ANACO</name>
<evidence type="ECO:0000256" key="3">
    <source>
        <dbReference type="ARBA" id="ARBA00023295"/>
    </source>
</evidence>
<dbReference type="CDD" id="cd00257">
    <property type="entry name" value="beta-trefoil_FSCN-like"/>
    <property type="match status" value="1"/>
</dbReference>
<dbReference type="GO" id="GO:0005737">
    <property type="term" value="C:cytoplasm"/>
    <property type="evidence" value="ECO:0007669"/>
    <property type="project" value="TreeGrafter"/>
</dbReference>
<feature type="domain" description="DUF7910" evidence="7">
    <location>
        <begin position="104"/>
        <end position="238"/>
    </location>
</feature>
<dbReference type="RefSeq" id="XP_020090240.1">
    <property type="nucleotide sequence ID" value="XM_020234651.1"/>
</dbReference>
<proteinExistence type="inferred from homology"/>
<dbReference type="GO" id="GO:0016477">
    <property type="term" value="P:cell migration"/>
    <property type="evidence" value="ECO:0007669"/>
    <property type="project" value="TreeGrafter"/>
</dbReference>
<dbReference type="SUPFAM" id="SSF50405">
    <property type="entry name" value="Actin-crosslinking proteins"/>
    <property type="match status" value="1"/>
</dbReference>
<dbReference type="GeneID" id="109711538"/>
<dbReference type="PANTHER" id="PTHR10551:SF9">
    <property type="entry name" value="FASCIN-2"/>
    <property type="match status" value="1"/>
</dbReference>
<comment type="similarity">
    <text evidence="1 4">Belongs to the glycosyl hydrolase 5 (cellulase A) family.</text>
</comment>
<dbReference type="GO" id="GO:0007163">
    <property type="term" value="P:establishment or maintenance of cell polarity"/>
    <property type="evidence" value="ECO:0007669"/>
    <property type="project" value="TreeGrafter"/>
</dbReference>
<dbReference type="OrthoDB" id="62120at2759"/>
<dbReference type="GO" id="GO:0015629">
    <property type="term" value="C:actin cytoskeleton"/>
    <property type="evidence" value="ECO:0007669"/>
    <property type="project" value="TreeGrafter"/>
</dbReference>
<keyword evidence="8" id="KW-1185">Reference proteome</keyword>
<dbReference type="InterPro" id="IPR010431">
    <property type="entry name" value="Fascin"/>
</dbReference>
<dbReference type="InterPro" id="IPR017853">
    <property type="entry name" value="GH"/>
</dbReference>
<keyword evidence="2 4" id="KW-0378">Hydrolase</keyword>
<keyword evidence="5" id="KW-1133">Transmembrane helix</keyword>